<gene>
    <name evidence="4" type="ORF">MU0083_002626</name>
</gene>
<dbReference type="Proteomes" id="UP001190336">
    <property type="component" value="Chromosome"/>
</dbReference>
<protein>
    <submittedName>
        <fullName evidence="4">TetR/AcrR family transcriptional regulator</fullName>
    </submittedName>
</protein>
<sequence length="269" mass="29756">MADEAKPTPREQAWVAGSGWRPRRLSEADLRERILGTAVTMLTESGGLSVSMAHLNMEELIRIADVPRSSVYRAWGSKEAFYVDLMERMVEPGPEGSYADEVAAAAQDVLEQHRDRLVTPADRRAVFCEVVRCAVTRSFHGVARSLAWRSFTALAVAAPTLGAEDRERILAALDRSHSRIIARVSDVYTEVLSRVGMRMRDGFDIRTFMLTGSSAMDGLIRLGITDPHTVASRTVRPGLDGEPVEWELPATAFLAIADAMVELDPEFRQ</sequence>
<evidence type="ECO:0000259" key="3">
    <source>
        <dbReference type="PROSITE" id="PS50977"/>
    </source>
</evidence>
<evidence type="ECO:0000313" key="5">
    <source>
        <dbReference type="Proteomes" id="UP001190336"/>
    </source>
</evidence>
<accession>A0ABM9LLZ5</accession>
<keyword evidence="5" id="KW-1185">Reference proteome</keyword>
<dbReference type="InterPro" id="IPR001647">
    <property type="entry name" value="HTH_TetR"/>
</dbReference>
<name>A0ABM9LLZ5_9MYCO</name>
<dbReference type="RefSeq" id="WP_308473382.1">
    <property type="nucleotide sequence ID" value="NZ_OY726394.1"/>
</dbReference>
<evidence type="ECO:0000256" key="1">
    <source>
        <dbReference type="ARBA" id="ARBA00023125"/>
    </source>
</evidence>
<dbReference type="PROSITE" id="PS50977">
    <property type="entry name" value="HTH_TETR_2"/>
    <property type="match status" value="1"/>
</dbReference>
<feature type="domain" description="HTH tetR-type" evidence="3">
    <location>
        <begin position="28"/>
        <end position="93"/>
    </location>
</feature>
<dbReference type="Gene3D" id="1.10.357.10">
    <property type="entry name" value="Tetracycline Repressor, domain 2"/>
    <property type="match status" value="1"/>
</dbReference>
<dbReference type="InterPro" id="IPR009057">
    <property type="entry name" value="Homeodomain-like_sf"/>
</dbReference>
<organism evidence="4 5">
    <name type="scientific">[Mycobacterium] kokjensenii</name>
    <dbReference type="NCBI Taxonomy" id="3064287"/>
    <lineage>
        <taxon>Bacteria</taxon>
        <taxon>Bacillati</taxon>
        <taxon>Actinomycetota</taxon>
        <taxon>Actinomycetes</taxon>
        <taxon>Mycobacteriales</taxon>
        <taxon>Mycobacteriaceae</taxon>
        <taxon>Mycolicibacter</taxon>
    </lineage>
</organism>
<dbReference type="EMBL" id="OY726394">
    <property type="protein sequence ID" value="CAJ1501208.1"/>
    <property type="molecule type" value="Genomic_DNA"/>
</dbReference>
<proteinExistence type="predicted"/>
<keyword evidence="1 2" id="KW-0238">DNA-binding</keyword>
<reference evidence="4 5" key="1">
    <citation type="submission" date="2023-08" db="EMBL/GenBank/DDBJ databases">
        <authorList>
            <person name="Folkvardsen B D."/>
            <person name="Norman A."/>
        </authorList>
    </citation>
    <scope>NUCLEOTIDE SEQUENCE [LARGE SCALE GENOMIC DNA]</scope>
    <source>
        <strain evidence="4 5">Mu0083</strain>
    </source>
</reference>
<evidence type="ECO:0000313" key="4">
    <source>
        <dbReference type="EMBL" id="CAJ1501208.1"/>
    </source>
</evidence>
<evidence type="ECO:0000256" key="2">
    <source>
        <dbReference type="PROSITE-ProRule" id="PRU00335"/>
    </source>
</evidence>
<dbReference type="SUPFAM" id="SSF46689">
    <property type="entry name" value="Homeodomain-like"/>
    <property type="match status" value="1"/>
</dbReference>
<feature type="DNA-binding region" description="H-T-H motif" evidence="2">
    <location>
        <begin position="56"/>
        <end position="75"/>
    </location>
</feature>